<organism evidence="1 2">
    <name type="scientific">Apiospora phragmitis</name>
    <dbReference type="NCBI Taxonomy" id="2905665"/>
    <lineage>
        <taxon>Eukaryota</taxon>
        <taxon>Fungi</taxon>
        <taxon>Dikarya</taxon>
        <taxon>Ascomycota</taxon>
        <taxon>Pezizomycotina</taxon>
        <taxon>Sordariomycetes</taxon>
        <taxon>Xylariomycetidae</taxon>
        <taxon>Amphisphaeriales</taxon>
        <taxon>Apiosporaceae</taxon>
        <taxon>Apiospora</taxon>
    </lineage>
</organism>
<reference evidence="1 2" key="1">
    <citation type="submission" date="2023-01" db="EMBL/GenBank/DDBJ databases">
        <title>Analysis of 21 Apiospora genomes using comparative genomics revels a genus with tremendous synthesis potential of carbohydrate active enzymes and secondary metabolites.</title>
        <authorList>
            <person name="Sorensen T."/>
        </authorList>
    </citation>
    <scope>NUCLEOTIDE SEQUENCE [LARGE SCALE GENOMIC DNA]</scope>
    <source>
        <strain evidence="1 2">CBS 135458</strain>
    </source>
</reference>
<sequence>MGGQVFTSGPDPLYTPRMPPGVYQHVKATCHEKLKQIFEQVATPIEGPGKPDVGDIDFLVHGSITDLQSTQWRDAVSAVLGAERCFLSAGTCGFIRDPLAPSPETFRWSVFKQDHGDLWNLLGSTIRPYGLTIDHEALYVRIAEIEKFDKKKAKIHLTSDPEIVLQFLGLDLQQWKQPFASMEDSYKYAATSRFFWVKPESDDKSDGSDEERIEGEFTRKNLNLFPKCREQHRFTDRQTDREATLEEVFERFGVRETYDARVLEFRQKRQAETIWKDVIKATVPSEGIEPMFRGCAANGLKRIIMQGDESYGVVPSEPLKDETGLFDEDAVRRFSEAHWKKVGDIGLQRNHEKTLVHKAKLAKETEQAHKNQTPVS</sequence>
<comment type="caution">
    <text evidence="1">The sequence shown here is derived from an EMBL/GenBank/DDBJ whole genome shotgun (WGS) entry which is preliminary data.</text>
</comment>
<evidence type="ECO:0000313" key="2">
    <source>
        <dbReference type="Proteomes" id="UP001480595"/>
    </source>
</evidence>
<accession>A0ABR1VF06</accession>
<name>A0ABR1VF06_9PEZI</name>
<dbReference type="GeneID" id="92089989"/>
<evidence type="ECO:0000313" key="1">
    <source>
        <dbReference type="EMBL" id="KAK8068901.1"/>
    </source>
</evidence>
<proteinExistence type="predicted"/>
<dbReference type="Proteomes" id="UP001480595">
    <property type="component" value="Unassembled WGS sequence"/>
</dbReference>
<protein>
    <submittedName>
        <fullName evidence="1">Uncharacterized protein</fullName>
    </submittedName>
</protein>
<keyword evidence="2" id="KW-1185">Reference proteome</keyword>
<dbReference type="EMBL" id="JAQQWL010000006">
    <property type="protein sequence ID" value="KAK8068901.1"/>
    <property type="molecule type" value="Genomic_DNA"/>
</dbReference>
<gene>
    <name evidence="1" type="ORF">PG994_005517</name>
</gene>
<dbReference type="RefSeq" id="XP_066716195.1">
    <property type="nucleotide sequence ID" value="XM_066856926.1"/>
</dbReference>